<comment type="similarity">
    <text evidence="3">Belongs to the RRM RBM34 family.</text>
</comment>
<dbReference type="InterPro" id="IPR035979">
    <property type="entry name" value="RBD_domain_sf"/>
</dbReference>
<keyword evidence="6" id="KW-0698">rRNA processing</keyword>
<dbReference type="InterPro" id="IPR000504">
    <property type="entry name" value="RRM_dom"/>
</dbReference>
<evidence type="ECO:0000256" key="9">
    <source>
        <dbReference type="PROSITE-ProRule" id="PRU00176"/>
    </source>
</evidence>
<comment type="subcellular location">
    <subcellularLocation>
        <location evidence="2">Nucleus</location>
        <location evidence="2">Nucleolus</location>
    </subcellularLocation>
</comment>
<dbReference type="CDD" id="cd12670">
    <property type="entry name" value="RRM2_Nop12p_like"/>
    <property type="match status" value="1"/>
</dbReference>
<feature type="compositionally biased region" description="Acidic residues" evidence="10">
    <location>
        <begin position="54"/>
        <end position="75"/>
    </location>
</feature>
<keyword evidence="5" id="KW-0690">Ribosome biogenesis</keyword>
<protein>
    <recommendedName>
        <fullName evidence="4">Nucleolar protein 12</fullName>
    </recommendedName>
</protein>
<dbReference type="STRING" id="1336337.A0A3N4K1S6"/>
<keyword evidence="7 9" id="KW-0694">RNA-binding</keyword>
<evidence type="ECO:0000256" key="7">
    <source>
        <dbReference type="ARBA" id="ARBA00022884"/>
    </source>
</evidence>
<evidence type="ECO:0000256" key="6">
    <source>
        <dbReference type="ARBA" id="ARBA00022552"/>
    </source>
</evidence>
<evidence type="ECO:0000256" key="4">
    <source>
        <dbReference type="ARBA" id="ARBA00015520"/>
    </source>
</evidence>
<dbReference type="OrthoDB" id="442677at2759"/>
<dbReference type="InterPro" id="IPR047189">
    <property type="entry name" value="RRM2_Nop12p-like"/>
</dbReference>
<dbReference type="SMART" id="SM00360">
    <property type="entry name" value="RRM"/>
    <property type="match status" value="2"/>
</dbReference>
<feature type="compositionally biased region" description="Basic residues" evidence="10">
    <location>
        <begin position="363"/>
        <end position="375"/>
    </location>
</feature>
<dbReference type="Proteomes" id="UP000276215">
    <property type="component" value="Unassembled WGS sequence"/>
</dbReference>
<evidence type="ECO:0000256" key="2">
    <source>
        <dbReference type="ARBA" id="ARBA00004604"/>
    </source>
</evidence>
<gene>
    <name evidence="12" type="ORF">L873DRAFT_1802296</name>
</gene>
<feature type="region of interest" description="Disordered" evidence="10">
    <location>
        <begin position="37"/>
        <end position="179"/>
    </location>
</feature>
<evidence type="ECO:0000313" key="12">
    <source>
        <dbReference type="EMBL" id="RPB02361.1"/>
    </source>
</evidence>
<dbReference type="EMBL" id="ML120368">
    <property type="protein sequence ID" value="RPB02361.1"/>
    <property type="molecule type" value="Genomic_DNA"/>
</dbReference>
<dbReference type="Gene3D" id="3.30.70.330">
    <property type="match status" value="2"/>
</dbReference>
<reference evidence="12 13" key="1">
    <citation type="journal article" date="2018" name="Nat. Ecol. Evol.">
        <title>Pezizomycetes genomes reveal the molecular basis of ectomycorrhizal truffle lifestyle.</title>
        <authorList>
            <person name="Murat C."/>
            <person name="Payen T."/>
            <person name="Noel B."/>
            <person name="Kuo A."/>
            <person name="Morin E."/>
            <person name="Chen J."/>
            <person name="Kohler A."/>
            <person name="Krizsan K."/>
            <person name="Balestrini R."/>
            <person name="Da Silva C."/>
            <person name="Montanini B."/>
            <person name="Hainaut M."/>
            <person name="Levati E."/>
            <person name="Barry K.W."/>
            <person name="Belfiori B."/>
            <person name="Cichocki N."/>
            <person name="Clum A."/>
            <person name="Dockter R.B."/>
            <person name="Fauchery L."/>
            <person name="Guy J."/>
            <person name="Iotti M."/>
            <person name="Le Tacon F."/>
            <person name="Lindquist E.A."/>
            <person name="Lipzen A."/>
            <person name="Malagnac F."/>
            <person name="Mello A."/>
            <person name="Molinier V."/>
            <person name="Miyauchi S."/>
            <person name="Poulain J."/>
            <person name="Riccioni C."/>
            <person name="Rubini A."/>
            <person name="Sitrit Y."/>
            <person name="Splivallo R."/>
            <person name="Traeger S."/>
            <person name="Wang M."/>
            <person name="Zifcakova L."/>
            <person name="Wipf D."/>
            <person name="Zambonelli A."/>
            <person name="Paolocci F."/>
            <person name="Nowrousian M."/>
            <person name="Ottonello S."/>
            <person name="Baldrian P."/>
            <person name="Spatafora J.W."/>
            <person name="Henrissat B."/>
            <person name="Nagy L.G."/>
            <person name="Aury J.M."/>
            <person name="Wincker P."/>
            <person name="Grigoriev I.V."/>
            <person name="Bonfante P."/>
            <person name="Martin F.M."/>
        </authorList>
    </citation>
    <scope>NUCLEOTIDE SEQUENCE [LARGE SCALE GENOMIC DNA]</scope>
    <source>
        <strain evidence="12 13">120613-1</strain>
    </source>
</reference>
<dbReference type="GO" id="GO:0005730">
    <property type="term" value="C:nucleolus"/>
    <property type="evidence" value="ECO:0007669"/>
    <property type="project" value="UniProtKB-SubCell"/>
</dbReference>
<feature type="domain" description="RRM" evidence="11">
    <location>
        <begin position="291"/>
        <end position="369"/>
    </location>
</feature>
<evidence type="ECO:0000256" key="8">
    <source>
        <dbReference type="ARBA" id="ARBA00023242"/>
    </source>
</evidence>
<dbReference type="PANTHER" id="PTHR23236">
    <property type="entry name" value="EUKARYOTIC TRANSLATION INITIATION FACTOR 4B/4H"/>
    <property type="match status" value="1"/>
</dbReference>
<feature type="region of interest" description="Disordered" evidence="10">
    <location>
        <begin position="361"/>
        <end position="388"/>
    </location>
</feature>
<dbReference type="SUPFAM" id="SSF54928">
    <property type="entry name" value="RNA-binding domain, RBD"/>
    <property type="match status" value="2"/>
</dbReference>
<dbReference type="GO" id="GO:0000463">
    <property type="term" value="P:maturation of LSU-rRNA from tricistronic rRNA transcript (SSU-rRNA, 5.8S rRNA, LSU-rRNA)"/>
    <property type="evidence" value="ECO:0007669"/>
    <property type="project" value="TreeGrafter"/>
</dbReference>
<dbReference type="AlphaFoldDB" id="A0A3N4K1S6"/>
<dbReference type="PANTHER" id="PTHR23236:SF25">
    <property type="entry name" value="RNA-BINDING PROTEIN 34"/>
    <property type="match status" value="1"/>
</dbReference>
<evidence type="ECO:0000256" key="5">
    <source>
        <dbReference type="ARBA" id="ARBA00022517"/>
    </source>
</evidence>
<sequence length="470" mass="52269">MGKKSKSEKDSVTAPSGGKIDPSLASLFYSSFGAVQVPQKASIKDIQSNKATEDEPEGDDENLSEAEGSDLEGTSDDGAANNSQSEDDEDMEDVQATAVPEEKKRKRKRRDDNQEIEDVYLQKLQDAQEVEDKRRMSKKTKTKADDEESQESEEEDSDAEKEEEPPIKHESLTNPQDVELDKSSRTIFLGNVPSIAISSKSSYKTLKTHFKTAGKIISIRFRSVAFSEQIPRKAAFVTHKLHEKQQTVNAYIVYSTPAEAREALKLNGQVVLDRHIRVDSVAHPSPQDHKRCVFIGNLDFEAQEENLWRHFGTCGKVESVRIVRDAKTNVGKGFAYVQFEDPMSVDEALLLDSKKMANDRKLRVTRAKSTKRNQTRKPDPPTSSSSKRFLKGRSVYVPKMDPKVKDTVSRAHKLLGRAGAAQLKSQSEVFEGLRASANTDSGIKKGGSGKKKAGKPRSRARSAAWKQKGK</sequence>
<evidence type="ECO:0000256" key="3">
    <source>
        <dbReference type="ARBA" id="ARBA00007077"/>
    </source>
</evidence>
<keyword evidence="13" id="KW-1185">Reference proteome</keyword>
<dbReference type="PROSITE" id="PS50102">
    <property type="entry name" value="RRM"/>
    <property type="match status" value="2"/>
</dbReference>
<name>A0A3N4K1S6_9PEZI</name>
<dbReference type="Pfam" id="PF00076">
    <property type="entry name" value="RRM_1"/>
    <property type="match status" value="1"/>
</dbReference>
<accession>A0A3N4K1S6</accession>
<feature type="compositionally biased region" description="Basic residues" evidence="10">
    <location>
        <begin position="447"/>
        <end position="460"/>
    </location>
</feature>
<evidence type="ECO:0000256" key="1">
    <source>
        <dbReference type="ARBA" id="ARBA00002475"/>
    </source>
</evidence>
<feature type="compositionally biased region" description="Basic and acidic residues" evidence="10">
    <location>
        <begin position="1"/>
        <end position="11"/>
    </location>
</feature>
<proteinExistence type="inferred from homology"/>
<feature type="compositionally biased region" description="Acidic residues" evidence="10">
    <location>
        <begin position="145"/>
        <end position="163"/>
    </location>
</feature>
<feature type="domain" description="RRM" evidence="11">
    <location>
        <begin position="185"/>
        <end position="283"/>
    </location>
</feature>
<evidence type="ECO:0000259" key="11">
    <source>
        <dbReference type="PROSITE" id="PS50102"/>
    </source>
</evidence>
<comment type="function">
    <text evidence="1">Involved in pre-25S rRNA processing.</text>
</comment>
<evidence type="ECO:0000313" key="13">
    <source>
        <dbReference type="Proteomes" id="UP000276215"/>
    </source>
</evidence>
<evidence type="ECO:0000256" key="10">
    <source>
        <dbReference type="SAM" id="MobiDB-lite"/>
    </source>
</evidence>
<feature type="region of interest" description="Disordered" evidence="10">
    <location>
        <begin position="1"/>
        <end position="24"/>
    </location>
</feature>
<dbReference type="GO" id="GO:0019843">
    <property type="term" value="F:rRNA binding"/>
    <property type="evidence" value="ECO:0007669"/>
    <property type="project" value="TreeGrafter"/>
</dbReference>
<keyword evidence="8" id="KW-0539">Nucleus</keyword>
<feature type="region of interest" description="Disordered" evidence="10">
    <location>
        <begin position="434"/>
        <end position="470"/>
    </location>
</feature>
<organism evidence="12 13">
    <name type="scientific">Choiromyces venosus 120613-1</name>
    <dbReference type="NCBI Taxonomy" id="1336337"/>
    <lineage>
        <taxon>Eukaryota</taxon>
        <taxon>Fungi</taxon>
        <taxon>Dikarya</taxon>
        <taxon>Ascomycota</taxon>
        <taxon>Pezizomycotina</taxon>
        <taxon>Pezizomycetes</taxon>
        <taxon>Pezizales</taxon>
        <taxon>Tuberaceae</taxon>
        <taxon>Choiromyces</taxon>
    </lineage>
</organism>
<dbReference type="InterPro" id="IPR012677">
    <property type="entry name" value="Nucleotide-bd_a/b_plait_sf"/>
</dbReference>